<keyword evidence="1" id="KW-1133">Transmembrane helix</keyword>
<keyword evidence="4" id="KW-1185">Reference proteome</keyword>
<evidence type="ECO:0000259" key="2">
    <source>
        <dbReference type="Pfam" id="PF23163"/>
    </source>
</evidence>
<comment type="caution">
    <text evidence="3">The sequence shown here is derived from an EMBL/GenBank/DDBJ whole genome shotgun (WGS) entry which is preliminary data.</text>
</comment>
<name>A0ABD3S916_9LAMI</name>
<keyword evidence="1" id="KW-0812">Transmembrane</keyword>
<evidence type="ECO:0000313" key="3">
    <source>
        <dbReference type="EMBL" id="KAL3821019.1"/>
    </source>
</evidence>
<evidence type="ECO:0000256" key="1">
    <source>
        <dbReference type="SAM" id="Phobius"/>
    </source>
</evidence>
<dbReference type="Proteomes" id="UP001634393">
    <property type="component" value="Unassembled WGS sequence"/>
</dbReference>
<dbReference type="EMBL" id="JBJXBP010000007">
    <property type="protein sequence ID" value="KAL3821019.1"/>
    <property type="molecule type" value="Genomic_DNA"/>
</dbReference>
<protein>
    <recommendedName>
        <fullName evidence="2">Ribonuclease II-like barrel domain-containing protein</fullName>
    </recommendedName>
</protein>
<proteinExistence type="predicted"/>
<reference evidence="3 4" key="1">
    <citation type="submission" date="2024-12" db="EMBL/GenBank/DDBJ databases">
        <title>The unique morphological basis and parallel evolutionary history of personate flowers in Penstemon.</title>
        <authorList>
            <person name="Depatie T.H."/>
            <person name="Wessinger C.A."/>
        </authorList>
    </citation>
    <scope>NUCLEOTIDE SEQUENCE [LARGE SCALE GENOMIC DNA]</scope>
    <source>
        <strain evidence="3">WTNN_2</strain>
        <tissue evidence="3">Leaf</tissue>
    </source>
</reference>
<feature type="transmembrane region" description="Helical" evidence="1">
    <location>
        <begin position="12"/>
        <end position="31"/>
    </location>
</feature>
<sequence length="69" mass="7923">MRNISEKETPNFLLPVYPFGEPLILFGTVLLRITCSLFRKDAERVVLAVAHIPDGKKNWMVIDQVLIKQ</sequence>
<dbReference type="Pfam" id="PF23163">
    <property type="entry name" value="CSD_RNase_II"/>
    <property type="match status" value="1"/>
</dbReference>
<organism evidence="3 4">
    <name type="scientific">Penstemon smallii</name>
    <dbReference type="NCBI Taxonomy" id="265156"/>
    <lineage>
        <taxon>Eukaryota</taxon>
        <taxon>Viridiplantae</taxon>
        <taxon>Streptophyta</taxon>
        <taxon>Embryophyta</taxon>
        <taxon>Tracheophyta</taxon>
        <taxon>Spermatophyta</taxon>
        <taxon>Magnoliopsida</taxon>
        <taxon>eudicotyledons</taxon>
        <taxon>Gunneridae</taxon>
        <taxon>Pentapetalae</taxon>
        <taxon>asterids</taxon>
        <taxon>lamiids</taxon>
        <taxon>Lamiales</taxon>
        <taxon>Plantaginaceae</taxon>
        <taxon>Cheloneae</taxon>
        <taxon>Penstemon</taxon>
    </lineage>
</organism>
<gene>
    <name evidence="3" type="ORF">ACJIZ3_006924</name>
</gene>
<dbReference type="AlphaFoldDB" id="A0ABD3S916"/>
<keyword evidence="1" id="KW-0472">Membrane</keyword>
<dbReference type="InterPro" id="IPR056403">
    <property type="entry name" value="RNase_II_barrel"/>
</dbReference>
<accession>A0ABD3S916</accession>
<feature type="domain" description="Ribonuclease II-like barrel" evidence="2">
    <location>
        <begin position="38"/>
        <end position="64"/>
    </location>
</feature>
<evidence type="ECO:0000313" key="4">
    <source>
        <dbReference type="Proteomes" id="UP001634393"/>
    </source>
</evidence>